<dbReference type="InterPro" id="IPR001810">
    <property type="entry name" value="F-box_dom"/>
</dbReference>
<dbReference type="Pfam" id="PF12937">
    <property type="entry name" value="F-box-like"/>
    <property type="match status" value="1"/>
</dbReference>
<comment type="caution">
    <text evidence="2">The sequence shown here is derived from an EMBL/GenBank/DDBJ whole genome shotgun (WGS) entry which is preliminary data.</text>
</comment>
<feature type="domain" description="F-box" evidence="1">
    <location>
        <begin position="16"/>
        <end position="74"/>
    </location>
</feature>
<proteinExistence type="predicted"/>
<organism evidence="2 3">
    <name type="scientific">Pycnoporus cinnabarinus</name>
    <name type="common">Cinnabar-red polypore</name>
    <name type="synonym">Trametes cinnabarina</name>
    <dbReference type="NCBI Taxonomy" id="5643"/>
    <lineage>
        <taxon>Eukaryota</taxon>
        <taxon>Fungi</taxon>
        <taxon>Dikarya</taxon>
        <taxon>Basidiomycota</taxon>
        <taxon>Agaricomycotina</taxon>
        <taxon>Agaricomycetes</taxon>
        <taxon>Polyporales</taxon>
        <taxon>Polyporaceae</taxon>
        <taxon>Trametes</taxon>
    </lineage>
</organism>
<evidence type="ECO:0000259" key="1">
    <source>
        <dbReference type="Pfam" id="PF12937"/>
    </source>
</evidence>
<sequence length="583" mass="65177">MLEISSRLNALSLPATLPPEILLEIFLIHAARVQKERLDDIYSDCERAHRVPSYFKWIRVAHVCRYWREVALSSSDFKAFCVYEAFATPDDHRGPFSLPSAFWDQFPHTVIVHQNMDYSCPRCVRDYVDTIAHEYVCEYSESIKSLAIIIETDDFTSDLWDSMRHAAGDTVESLRIGLRGEAWTYHTSEVGSRLTIPDGLFGSCTPRLRSLTTSHVSFSFANSLLCPSLRHLEITAHQGHRPPQDMQDLIFALDNLSFLETLVVEGLPGIGEPFTGEAHLPRLDLLRISSRMEQAAFFLSRLRLPPTASLVIGLDGSTTSNAASPTSTPTSISVPALTEVLTKFLHVAPPRCMSWDIPPRSSLHSDGQSCLRVWAAAYPPVDDLWVSKPDVAPRLTITDKTYHATLAVLGALELPSLTALYVNGPMPSKEAWAGAFVGAPNISLLRVTGRVGFQLGSSLSLEIMDDTDDEGHSPKACALPHLQTIQFVDVPFPPHTKIDWHPFLLDDTGSDGVEFLDNRWGKRGIDVKDFVRGLRRRRELGADPLERIEFIDCRNMKMTHLRPLLREDVAVVFDGAPLEHSYQ</sequence>
<accession>A0A060SK80</accession>
<name>A0A060SK80_PYCCI</name>
<dbReference type="Proteomes" id="UP000029665">
    <property type="component" value="Unassembled WGS sequence"/>
</dbReference>
<dbReference type="HOGENOM" id="CLU_024199_2_2_1"/>
<dbReference type="EMBL" id="CCBP010000193">
    <property type="protein sequence ID" value="CDO74621.1"/>
    <property type="molecule type" value="Genomic_DNA"/>
</dbReference>
<evidence type="ECO:0000313" key="3">
    <source>
        <dbReference type="Proteomes" id="UP000029665"/>
    </source>
</evidence>
<keyword evidence="3" id="KW-1185">Reference proteome</keyword>
<protein>
    <recommendedName>
        <fullName evidence="1">F-box domain-containing protein</fullName>
    </recommendedName>
</protein>
<dbReference type="AlphaFoldDB" id="A0A060SK80"/>
<reference evidence="2" key="1">
    <citation type="submission" date="2014-01" db="EMBL/GenBank/DDBJ databases">
        <title>The genome of the white-rot fungus Pycnoporus cinnabarinus: a basidiomycete model with a versatile arsenal for lignocellulosic biomass breakdown.</title>
        <authorList>
            <person name="Levasseur A."/>
            <person name="Lomascolo A."/>
            <person name="Ruiz-Duenas F.J."/>
            <person name="Uzan E."/>
            <person name="Piumi F."/>
            <person name="Kues U."/>
            <person name="Ram A.F.J."/>
            <person name="Murat C."/>
            <person name="Haon M."/>
            <person name="Benoit I."/>
            <person name="Arfi Y."/>
            <person name="Chevret D."/>
            <person name="Drula E."/>
            <person name="Kwon M.J."/>
            <person name="Gouret P."/>
            <person name="Lesage-Meessen L."/>
            <person name="Lombard V."/>
            <person name="Mariette J."/>
            <person name="Noirot C."/>
            <person name="Park J."/>
            <person name="Patyshakuliyeva A."/>
            <person name="Wieneger R.A.B."/>
            <person name="Wosten H.A.B."/>
            <person name="Martin F."/>
            <person name="Coutinho P.M."/>
            <person name="de Vries R."/>
            <person name="Martinez A.T."/>
            <person name="Klopp C."/>
            <person name="Pontarotti P."/>
            <person name="Henrissat B."/>
            <person name="Record E."/>
        </authorList>
    </citation>
    <scope>NUCLEOTIDE SEQUENCE [LARGE SCALE GENOMIC DNA]</scope>
    <source>
        <strain evidence="2">BRFM137</strain>
    </source>
</reference>
<dbReference type="STRING" id="5643.A0A060SK80"/>
<evidence type="ECO:0000313" key="2">
    <source>
        <dbReference type="EMBL" id="CDO74621.1"/>
    </source>
</evidence>
<gene>
    <name evidence="2" type="ORF">BN946_scf184325.g8</name>
</gene>
<dbReference type="OMA" id="EAWTYHT"/>
<dbReference type="OrthoDB" id="2744437at2759"/>